<evidence type="ECO:0000256" key="7">
    <source>
        <dbReference type="SAM" id="MobiDB-lite"/>
    </source>
</evidence>
<keyword evidence="11" id="KW-1185">Reference proteome</keyword>
<evidence type="ECO:0000256" key="1">
    <source>
        <dbReference type="ARBA" id="ARBA00004127"/>
    </source>
</evidence>
<feature type="transmembrane region" description="Helical" evidence="8">
    <location>
        <begin position="7"/>
        <end position="30"/>
    </location>
</feature>
<evidence type="ECO:0000256" key="4">
    <source>
        <dbReference type="ARBA" id="ARBA00023002"/>
    </source>
</evidence>
<dbReference type="EMBL" id="RQJO01000008">
    <property type="protein sequence ID" value="RRB04309.1"/>
    <property type="molecule type" value="Genomic_DNA"/>
</dbReference>
<gene>
    <name evidence="10" type="ORF">EHT25_12410</name>
</gene>
<feature type="region of interest" description="Disordered" evidence="7">
    <location>
        <begin position="317"/>
        <end position="338"/>
    </location>
</feature>
<keyword evidence="3 8" id="KW-1133">Transmembrane helix</keyword>
<sequence>MIGFRESLLLMLSTPLYVLIIGAEMLLSYYQHRSYYSVKGILQNCYLTVLNMSVDLLVRGFYVGVLVWVYQYRLTEITMPWLYWLTLLILEDFAFYWLHRVDHFCRLFWAVHVTHHSSEEFNLTVGFRSSVLQPVYRFIYFIPIALLGFRAEDIVFMYSATQIYGIIVHTQYVKRLGFLEWFLVTPSHHRVHHASNVRYLDRNMGMMLIIWDRLFGTFAEEEPTDPVRYGLTTNITDHSPANLVFHEWKKLVDDLRIPGPFGQKIKYLLAPPGWSHDGHSLTADEMRQQLGIGIETDASDADLQVIGELQPIQDLSGVGKLQSTSAESPVSHPDRRSV</sequence>
<evidence type="ECO:0000313" key="11">
    <source>
        <dbReference type="Proteomes" id="UP000271925"/>
    </source>
</evidence>
<evidence type="ECO:0000259" key="9">
    <source>
        <dbReference type="Pfam" id="PF04116"/>
    </source>
</evidence>
<dbReference type="InterPro" id="IPR006694">
    <property type="entry name" value="Fatty_acid_hydroxylase"/>
</dbReference>
<feature type="transmembrane region" description="Helical" evidence="8">
    <location>
        <begin position="81"/>
        <end position="98"/>
    </location>
</feature>
<protein>
    <submittedName>
        <fullName evidence="10">Sterol desaturase family protein</fullName>
    </submittedName>
</protein>
<dbReference type="PANTHER" id="PTHR21624">
    <property type="entry name" value="STEROL DESATURASE-RELATED PROTEIN"/>
    <property type="match status" value="1"/>
</dbReference>
<organism evidence="10 11">
    <name type="scientific">Larkinella rosea</name>
    <dbReference type="NCBI Taxonomy" id="2025312"/>
    <lineage>
        <taxon>Bacteria</taxon>
        <taxon>Pseudomonadati</taxon>
        <taxon>Bacteroidota</taxon>
        <taxon>Cytophagia</taxon>
        <taxon>Cytophagales</taxon>
        <taxon>Spirosomataceae</taxon>
        <taxon>Larkinella</taxon>
    </lineage>
</organism>
<comment type="caution">
    <text evidence="10">The sequence shown here is derived from an EMBL/GenBank/DDBJ whole genome shotgun (WGS) entry which is preliminary data.</text>
</comment>
<name>A0A3P1BTQ9_9BACT</name>
<dbReference type="PANTHER" id="PTHR21624:SF1">
    <property type="entry name" value="ALKYLGLYCEROL MONOOXYGENASE"/>
    <property type="match status" value="1"/>
</dbReference>
<feature type="domain" description="Fatty acid hydroxylase" evidence="9">
    <location>
        <begin position="84"/>
        <end position="217"/>
    </location>
</feature>
<dbReference type="GO" id="GO:0008610">
    <property type="term" value="P:lipid biosynthetic process"/>
    <property type="evidence" value="ECO:0007669"/>
    <property type="project" value="InterPro"/>
</dbReference>
<feature type="transmembrane region" description="Helical" evidence="8">
    <location>
        <begin position="50"/>
        <end position="69"/>
    </location>
</feature>
<evidence type="ECO:0000256" key="5">
    <source>
        <dbReference type="ARBA" id="ARBA00023098"/>
    </source>
</evidence>
<dbReference type="GO" id="GO:0006643">
    <property type="term" value="P:membrane lipid metabolic process"/>
    <property type="evidence" value="ECO:0007669"/>
    <property type="project" value="TreeGrafter"/>
</dbReference>
<dbReference type="GO" id="GO:0050479">
    <property type="term" value="F:glyceryl-ether monooxygenase activity"/>
    <property type="evidence" value="ECO:0007669"/>
    <property type="project" value="TreeGrafter"/>
</dbReference>
<proteinExistence type="predicted"/>
<dbReference type="GO" id="GO:0005506">
    <property type="term" value="F:iron ion binding"/>
    <property type="evidence" value="ECO:0007669"/>
    <property type="project" value="InterPro"/>
</dbReference>
<evidence type="ECO:0000256" key="2">
    <source>
        <dbReference type="ARBA" id="ARBA00022692"/>
    </source>
</evidence>
<keyword evidence="4" id="KW-0560">Oxidoreductase</keyword>
<dbReference type="Pfam" id="PF04116">
    <property type="entry name" value="FA_hydroxylase"/>
    <property type="match status" value="1"/>
</dbReference>
<dbReference type="RefSeq" id="WP_124874905.1">
    <property type="nucleotide sequence ID" value="NZ_RQJO01000008.1"/>
</dbReference>
<dbReference type="OrthoDB" id="9770329at2"/>
<keyword evidence="6 8" id="KW-0472">Membrane</keyword>
<dbReference type="AlphaFoldDB" id="A0A3P1BTQ9"/>
<keyword evidence="5" id="KW-0443">Lipid metabolism</keyword>
<keyword evidence="2 8" id="KW-0812">Transmembrane</keyword>
<reference evidence="10 11" key="1">
    <citation type="submission" date="2018-11" db="EMBL/GenBank/DDBJ databases">
        <authorList>
            <person name="Zhou Z."/>
            <person name="Wang G."/>
        </authorList>
    </citation>
    <scope>NUCLEOTIDE SEQUENCE [LARGE SCALE GENOMIC DNA]</scope>
    <source>
        <strain evidence="10 11">KCTC52004</strain>
    </source>
</reference>
<evidence type="ECO:0000256" key="6">
    <source>
        <dbReference type="ARBA" id="ARBA00023136"/>
    </source>
</evidence>
<accession>A0A3P1BTQ9</accession>
<dbReference type="Proteomes" id="UP000271925">
    <property type="component" value="Unassembled WGS sequence"/>
</dbReference>
<dbReference type="GO" id="GO:0012505">
    <property type="term" value="C:endomembrane system"/>
    <property type="evidence" value="ECO:0007669"/>
    <property type="project" value="UniProtKB-SubCell"/>
</dbReference>
<evidence type="ECO:0000256" key="3">
    <source>
        <dbReference type="ARBA" id="ARBA00022989"/>
    </source>
</evidence>
<evidence type="ECO:0000313" key="10">
    <source>
        <dbReference type="EMBL" id="RRB04309.1"/>
    </source>
</evidence>
<evidence type="ECO:0000256" key="8">
    <source>
        <dbReference type="SAM" id="Phobius"/>
    </source>
</evidence>
<comment type="subcellular location">
    <subcellularLocation>
        <location evidence="1">Endomembrane system</location>
        <topology evidence="1">Multi-pass membrane protein</topology>
    </subcellularLocation>
</comment>
<dbReference type="GO" id="GO:0016020">
    <property type="term" value="C:membrane"/>
    <property type="evidence" value="ECO:0007669"/>
    <property type="project" value="GOC"/>
</dbReference>
<dbReference type="InterPro" id="IPR051689">
    <property type="entry name" value="Sterol_desaturase/TMEM195"/>
</dbReference>